<evidence type="ECO:0000313" key="3">
    <source>
        <dbReference type="EMBL" id="MFC3265711.1"/>
    </source>
</evidence>
<dbReference type="RefSeq" id="WP_376830915.1">
    <property type="nucleotide sequence ID" value="NZ_JBHLWR010000006.1"/>
</dbReference>
<organism evidence="3 4">
    <name type="scientific">Camelimonas abortus</name>
    <dbReference type="NCBI Taxonomy" id="1017184"/>
    <lineage>
        <taxon>Bacteria</taxon>
        <taxon>Pseudomonadati</taxon>
        <taxon>Pseudomonadota</taxon>
        <taxon>Alphaproteobacteria</taxon>
        <taxon>Hyphomicrobiales</taxon>
        <taxon>Chelatococcaceae</taxon>
        <taxon>Camelimonas</taxon>
    </lineage>
</organism>
<evidence type="ECO:0000256" key="1">
    <source>
        <dbReference type="ARBA" id="ARBA00005254"/>
    </source>
</evidence>
<dbReference type="Pfam" id="PF00378">
    <property type="entry name" value="ECH_1"/>
    <property type="match status" value="1"/>
</dbReference>
<accession>A0ABV7LEC2</accession>
<dbReference type="SUPFAM" id="SSF52096">
    <property type="entry name" value="ClpP/crotonase"/>
    <property type="match status" value="1"/>
</dbReference>
<dbReference type="InterPro" id="IPR001753">
    <property type="entry name" value="Enoyl-CoA_hydra/iso"/>
</dbReference>
<gene>
    <name evidence="3" type="ORF">ACFOEX_04945</name>
</gene>
<dbReference type="PROSITE" id="PS00166">
    <property type="entry name" value="ENOYL_COA_HYDRATASE"/>
    <property type="match status" value="1"/>
</dbReference>
<dbReference type="InterPro" id="IPR029045">
    <property type="entry name" value="ClpP/crotonase-like_dom_sf"/>
</dbReference>
<evidence type="ECO:0000313" key="4">
    <source>
        <dbReference type="Proteomes" id="UP001595536"/>
    </source>
</evidence>
<dbReference type="Proteomes" id="UP001595536">
    <property type="component" value="Unassembled WGS sequence"/>
</dbReference>
<dbReference type="Gene3D" id="3.90.226.10">
    <property type="entry name" value="2-enoyl-CoA Hydratase, Chain A, domain 1"/>
    <property type="match status" value="1"/>
</dbReference>
<reference evidence="4" key="1">
    <citation type="journal article" date="2019" name="Int. J. Syst. Evol. Microbiol.">
        <title>The Global Catalogue of Microorganisms (GCM) 10K type strain sequencing project: providing services to taxonomists for standard genome sequencing and annotation.</title>
        <authorList>
            <consortium name="The Broad Institute Genomics Platform"/>
            <consortium name="The Broad Institute Genome Sequencing Center for Infectious Disease"/>
            <person name="Wu L."/>
            <person name="Ma J."/>
        </authorList>
    </citation>
    <scope>NUCLEOTIDE SEQUENCE [LARGE SCALE GENOMIC DNA]</scope>
    <source>
        <strain evidence="4">CCM 7941</strain>
    </source>
</reference>
<dbReference type="PANTHER" id="PTHR11941">
    <property type="entry name" value="ENOYL-COA HYDRATASE-RELATED"/>
    <property type="match status" value="1"/>
</dbReference>
<name>A0ABV7LEC2_9HYPH</name>
<comment type="similarity">
    <text evidence="1 2">Belongs to the enoyl-CoA hydratase/isomerase family.</text>
</comment>
<keyword evidence="4" id="KW-1185">Reference proteome</keyword>
<dbReference type="CDD" id="cd06558">
    <property type="entry name" value="crotonase-like"/>
    <property type="match status" value="1"/>
</dbReference>
<sequence length="263" mass="27642">MEGNAGNGRSYRHITFTTRDGVARIGLARPPVNALTRELLQELLAALRQAADDSSARVVLLASDVPGRFSAGLDLPLLLRATPEETRATLLDLYPGLADAQHALGKPSVAVVSGTARGGGMTLAISCDIIIAASEATLGYPEIDLGLPPALHFAHLPRIVGRHRAFELLFTGRTFTAAEGQALGLVSRIAPAAELEAAAMALAAELAAKPAAGVARARAAFMRQNDLDYRRSVAVAVEDFCNAFATPEARAALEAFARRKGKL</sequence>
<dbReference type="InterPro" id="IPR018376">
    <property type="entry name" value="Enoyl-CoA_hyd/isom_CS"/>
</dbReference>
<comment type="caution">
    <text evidence="3">The sequence shown here is derived from an EMBL/GenBank/DDBJ whole genome shotgun (WGS) entry which is preliminary data.</text>
</comment>
<protein>
    <submittedName>
        <fullName evidence="3">Enoyl-CoA hydratase/isomerase family protein</fullName>
    </submittedName>
</protein>
<proteinExistence type="inferred from homology"/>
<dbReference type="EMBL" id="JBHRUV010000019">
    <property type="protein sequence ID" value="MFC3265711.1"/>
    <property type="molecule type" value="Genomic_DNA"/>
</dbReference>
<dbReference type="PANTHER" id="PTHR11941:SF54">
    <property type="entry name" value="ENOYL-COA HYDRATASE, MITOCHONDRIAL"/>
    <property type="match status" value="1"/>
</dbReference>
<evidence type="ECO:0000256" key="2">
    <source>
        <dbReference type="RuleBase" id="RU003707"/>
    </source>
</evidence>